<feature type="signal peptide" evidence="2">
    <location>
        <begin position="1"/>
        <end position="23"/>
    </location>
</feature>
<evidence type="ECO:0000256" key="2">
    <source>
        <dbReference type="SAM" id="SignalP"/>
    </source>
</evidence>
<reference evidence="3" key="2">
    <citation type="journal article" date="2023" name="Proc. Natl. Acad. Sci. U.S.A.">
        <title>A global phylogenomic analysis of the shiitake genus Lentinula.</title>
        <authorList>
            <person name="Sierra-Patev S."/>
            <person name="Min B."/>
            <person name="Naranjo-Ortiz M."/>
            <person name="Looney B."/>
            <person name="Konkel Z."/>
            <person name="Slot J.C."/>
            <person name="Sakamoto Y."/>
            <person name="Steenwyk J.L."/>
            <person name="Rokas A."/>
            <person name="Carro J."/>
            <person name="Camarero S."/>
            <person name="Ferreira P."/>
            <person name="Molpeceres G."/>
            <person name="Ruiz-Duenas F.J."/>
            <person name="Serrano A."/>
            <person name="Henrissat B."/>
            <person name="Drula E."/>
            <person name="Hughes K.W."/>
            <person name="Mata J.L."/>
            <person name="Ishikawa N.K."/>
            <person name="Vargas-Isla R."/>
            <person name="Ushijima S."/>
            <person name="Smith C.A."/>
            <person name="Donoghue J."/>
            <person name="Ahrendt S."/>
            <person name="Andreopoulos W."/>
            <person name="He G."/>
            <person name="LaButti K."/>
            <person name="Lipzen A."/>
            <person name="Ng V."/>
            <person name="Riley R."/>
            <person name="Sandor L."/>
            <person name="Barry K."/>
            <person name="Martinez A.T."/>
            <person name="Xiao Y."/>
            <person name="Gibbons J.G."/>
            <person name="Terashima K."/>
            <person name="Grigoriev I.V."/>
            <person name="Hibbett D."/>
        </authorList>
    </citation>
    <scope>NUCLEOTIDE SEQUENCE</scope>
    <source>
        <strain evidence="3">Sp2 HRB7682 ss15</strain>
    </source>
</reference>
<organism evidence="3 4">
    <name type="scientific">Lentinula lateritia</name>
    <dbReference type="NCBI Taxonomy" id="40482"/>
    <lineage>
        <taxon>Eukaryota</taxon>
        <taxon>Fungi</taxon>
        <taxon>Dikarya</taxon>
        <taxon>Basidiomycota</taxon>
        <taxon>Agaricomycotina</taxon>
        <taxon>Agaricomycetes</taxon>
        <taxon>Agaricomycetidae</taxon>
        <taxon>Agaricales</taxon>
        <taxon>Marasmiineae</taxon>
        <taxon>Omphalotaceae</taxon>
        <taxon>Lentinula</taxon>
    </lineage>
</organism>
<sequence length="134" mass="14045">MISHSLSSIAFLTVLALLCGVDSAPVSYTSLDTSSQVRDSSEPNFETRQLGGLLNLFKATSKSEKGIKAATKGAKSGADQNGNSNSDSGNNGKKTQVVAMPMGIATRENEGSMALEDRSDSVCVLSMRRISGVR</sequence>
<proteinExistence type="predicted"/>
<comment type="caution">
    <text evidence="3">The sequence shown here is derived from an EMBL/GenBank/DDBJ whole genome shotgun (WGS) entry which is preliminary data.</text>
</comment>
<name>A0A9W9ATU8_9AGAR</name>
<dbReference type="Proteomes" id="UP001150238">
    <property type="component" value="Unassembled WGS sequence"/>
</dbReference>
<dbReference type="EMBL" id="JANVFS010000008">
    <property type="protein sequence ID" value="KAJ4488717.1"/>
    <property type="molecule type" value="Genomic_DNA"/>
</dbReference>
<reference evidence="3" key="1">
    <citation type="submission" date="2022-08" db="EMBL/GenBank/DDBJ databases">
        <authorList>
            <consortium name="DOE Joint Genome Institute"/>
            <person name="Min B."/>
            <person name="Riley R."/>
            <person name="Sierra-Patev S."/>
            <person name="Naranjo-Ortiz M."/>
            <person name="Looney B."/>
            <person name="Konkel Z."/>
            <person name="Slot J.C."/>
            <person name="Sakamoto Y."/>
            <person name="Steenwyk J.L."/>
            <person name="Rokas A."/>
            <person name="Carro J."/>
            <person name="Camarero S."/>
            <person name="Ferreira P."/>
            <person name="Molpeceres G."/>
            <person name="Ruiz-Duenas F.J."/>
            <person name="Serrano A."/>
            <person name="Henrissat B."/>
            <person name="Drula E."/>
            <person name="Hughes K.W."/>
            <person name="Mata J.L."/>
            <person name="Ishikawa N.K."/>
            <person name="Vargas-Isla R."/>
            <person name="Ushijima S."/>
            <person name="Smith C.A."/>
            <person name="Ahrendt S."/>
            <person name="Andreopoulos W."/>
            <person name="He G."/>
            <person name="Labutti K."/>
            <person name="Lipzen A."/>
            <person name="Ng V."/>
            <person name="Sandor L."/>
            <person name="Barry K."/>
            <person name="Martinez A.T."/>
            <person name="Xiao Y."/>
            <person name="Gibbons J.G."/>
            <person name="Terashima K."/>
            <person name="Hibbett D.S."/>
            <person name="Grigoriev I.V."/>
        </authorList>
    </citation>
    <scope>NUCLEOTIDE SEQUENCE</scope>
    <source>
        <strain evidence="3">Sp2 HRB7682 ss15</strain>
    </source>
</reference>
<keyword evidence="2" id="KW-0732">Signal</keyword>
<gene>
    <name evidence="3" type="ORF">C8J55DRAFT_505948</name>
</gene>
<feature type="region of interest" description="Disordered" evidence="1">
    <location>
        <begin position="68"/>
        <end position="96"/>
    </location>
</feature>
<dbReference type="AlphaFoldDB" id="A0A9W9ATU8"/>
<evidence type="ECO:0008006" key="5">
    <source>
        <dbReference type="Google" id="ProtNLM"/>
    </source>
</evidence>
<protein>
    <recommendedName>
        <fullName evidence="5">RxLR effector protein</fullName>
    </recommendedName>
</protein>
<evidence type="ECO:0000313" key="3">
    <source>
        <dbReference type="EMBL" id="KAJ4488717.1"/>
    </source>
</evidence>
<evidence type="ECO:0000313" key="4">
    <source>
        <dbReference type="Proteomes" id="UP001150238"/>
    </source>
</evidence>
<feature type="compositionally biased region" description="Low complexity" evidence="1">
    <location>
        <begin position="76"/>
        <end position="92"/>
    </location>
</feature>
<evidence type="ECO:0000256" key="1">
    <source>
        <dbReference type="SAM" id="MobiDB-lite"/>
    </source>
</evidence>
<accession>A0A9W9ATU8</accession>
<feature type="chain" id="PRO_5040735494" description="RxLR effector protein" evidence="2">
    <location>
        <begin position="24"/>
        <end position="134"/>
    </location>
</feature>